<sequence length="176" mass="18773">MGIQISAQQSKLTINNYSTYDFHGQLMATPLGTCYPMVSIADPAIPNQLIVPASSSFNLSTYSDGLASGISSFLVTTSPTNPATVRAPSHPTLSPTGPISVNTDWRHTKFQMYFAGTGTPVSSGGTNIPETYFNGNLGDGTNSCFSGPTNVSSFYGYAEWYTISSGSIKYTFIDIF</sequence>
<reference evidence="1 2" key="1">
    <citation type="submission" date="2019-02" db="EMBL/GenBank/DDBJ databases">
        <authorList>
            <consortium name="Pathogen Informatics"/>
        </authorList>
    </citation>
    <scope>NUCLEOTIDE SEQUENCE [LARGE SCALE GENOMIC DNA]</scope>
    <source>
        <strain evidence="1 2">3012STDY6944375</strain>
    </source>
</reference>
<evidence type="ECO:0000313" key="1">
    <source>
        <dbReference type="EMBL" id="VFB02519.1"/>
    </source>
</evidence>
<name>A0A4U8WK14_9FLAO</name>
<protein>
    <submittedName>
        <fullName evidence="1">Uncharacterized protein</fullName>
    </submittedName>
</protein>
<organism evidence="1 2">
    <name type="scientific">Chryseobacterium taihuense</name>
    <dbReference type="NCBI Taxonomy" id="1141221"/>
    <lineage>
        <taxon>Bacteria</taxon>
        <taxon>Pseudomonadati</taxon>
        <taxon>Bacteroidota</taxon>
        <taxon>Flavobacteriia</taxon>
        <taxon>Flavobacteriales</taxon>
        <taxon>Weeksellaceae</taxon>
        <taxon>Chryseobacterium group</taxon>
        <taxon>Chryseobacterium</taxon>
    </lineage>
</organism>
<evidence type="ECO:0000313" key="2">
    <source>
        <dbReference type="Proteomes" id="UP000290013"/>
    </source>
</evidence>
<accession>A0A4U8WK14</accession>
<dbReference type="Proteomes" id="UP000290013">
    <property type="component" value="Chromosome"/>
</dbReference>
<proteinExistence type="predicted"/>
<dbReference type="EMBL" id="LR215974">
    <property type="protein sequence ID" value="VFB02519.1"/>
    <property type="molecule type" value="Genomic_DNA"/>
</dbReference>
<dbReference type="KEGG" id="ctai:NCTC12078_00495"/>
<dbReference type="AlphaFoldDB" id="A0A4U8WK14"/>
<gene>
    <name evidence="1" type="ORF">NCTC12078_00495</name>
</gene>